<dbReference type="Pfam" id="PF01822">
    <property type="entry name" value="WSC"/>
    <property type="match status" value="4"/>
</dbReference>
<dbReference type="GO" id="GO:0004601">
    <property type="term" value="F:peroxidase activity"/>
    <property type="evidence" value="ECO:0007669"/>
    <property type="project" value="InterPro"/>
</dbReference>
<name>A0AAN6YM71_9PEZI</name>
<evidence type="ECO:0000259" key="5">
    <source>
        <dbReference type="PROSITE" id="PS50873"/>
    </source>
</evidence>
<dbReference type="EMBL" id="MU858049">
    <property type="protein sequence ID" value="KAK4219242.1"/>
    <property type="molecule type" value="Genomic_DNA"/>
</dbReference>
<dbReference type="InterPro" id="IPR010255">
    <property type="entry name" value="Haem_peroxidase_sf"/>
</dbReference>
<dbReference type="InterPro" id="IPR051589">
    <property type="entry name" value="Sialate-O-sulfotransferase"/>
</dbReference>
<dbReference type="AlphaFoldDB" id="A0AAN6YM71"/>
<feature type="domain" description="Plant heme peroxidase family profile" evidence="5">
    <location>
        <begin position="123"/>
        <end position="340"/>
    </location>
</feature>
<dbReference type="Pfam" id="PF00141">
    <property type="entry name" value="peroxidase"/>
    <property type="match status" value="1"/>
</dbReference>
<evidence type="ECO:0000313" key="8">
    <source>
        <dbReference type="Proteomes" id="UP001301769"/>
    </source>
</evidence>
<dbReference type="InterPro" id="IPR002016">
    <property type="entry name" value="Haem_peroxidase"/>
</dbReference>
<dbReference type="Gene3D" id="1.10.520.10">
    <property type="match status" value="1"/>
</dbReference>
<dbReference type="GO" id="GO:0006979">
    <property type="term" value="P:response to oxidative stress"/>
    <property type="evidence" value="ECO:0007669"/>
    <property type="project" value="InterPro"/>
</dbReference>
<dbReference type="SUPFAM" id="SSF48113">
    <property type="entry name" value="Heme-dependent peroxidases"/>
    <property type="match status" value="1"/>
</dbReference>
<keyword evidence="4" id="KW-0732">Signal</keyword>
<accession>A0AAN6YM71</accession>
<gene>
    <name evidence="7" type="ORF">QBC37DRAFT_273203</name>
</gene>
<evidence type="ECO:0000256" key="3">
    <source>
        <dbReference type="SAM" id="MobiDB-lite"/>
    </source>
</evidence>
<feature type="compositionally biased region" description="Low complexity" evidence="3">
    <location>
        <begin position="545"/>
        <end position="579"/>
    </location>
</feature>
<feature type="domain" description="WSC" evidence="6">
    <location>
        <begin position="945"/>
        <end position="1037"/>
    </location>
</feature>
<feature type="domain" description="WSC" evidence="6">
    <location>
        <begin position="588"/>
        <end position="679"/>
    </location>
</feature>
<feature type="domain" description="WSC" evidence="6">
    <location>
        <begin position="707"/>
        <end position="798"/>
    </location>
</feature>
<feature type="signal peptide" evidence="4">
    <location>
        <begin position="1"/>
        <end position="21"/>
    </location>
</feature>
<evidence type="ECO:0000256" key="4">
    <source>
        <dbReference type="SAM" id="SignalP"/>
    </source>
</evidence>
<dbReference type="PROSITE" id="PS51212">
    <property type="entry name" value="WSC"/>
    <property type="match status" value="4"/>
</dbReference>
<comment type="caution">
    <text evidence="7">The sequence shown here is derived from an EMBL/GenBank/DDBJ whole genome shotgun (WGS) entry which is preliminary data.</text>
</comment>
<proteinExistence type="inferred from homology"/>
<keyword evidence="1" id="KW-0677">Repeat</keyword>
<dbReference type="InterPro" id="IPR002889">
    <property type="entry name" value="WSC_carb-bd"/>
</dbReference>
<comment type="similarity">
    <text evidence="2">Belongs to the peroxidase family.</text>
</comment>
<feature type="region of interest" description="Disordered" evidence="3">
    <location>
        <begin position="545"/>
        <end position="582"/>
    </location>
</feature>
<dbReference type="Gene3D" id="1.10.420.10">
    <property type="entry name" value="Peroxidase, domain 2"/>
    <property type="match status" value="1"/>
</dbReference>
<protein>
    <submittedName>
        <fullName evidence="7">Fungistatic metabolite</fullName>
    </submittedName>
</protein>
<evidence type="ECO:0000259" key="6">
    <source>
        <dbReference type="PROSITE" id="PS51212"/>
    </source>
</evidence>
<dbReference type="GO" id="GO:0020037">
    <property type="term" value="F:heme binding"/>
    <property type="evidence" value="ECO:0007669"/>
    <property type="project" value="InterPro"/>
</dbReference>
<dbReference type="SMART" id="SM00321">
    <property type="entry name" value="WSC"/>
    <property type="match status" value="4"/>
</dbReference>
<evidence type="ECO:0000313" key="7">
    <source>
        <dbReference type="EMBL" id="KAK4219242.1"/>
    </source>
</evidence>
<dbReference type="PANTHER" id="PTHR45964:SF5">
    <property type="entry name" value="WSCD FAMILY MEMBER CG9164"/>
    <property type="match status" value="1"/>
</dbReference>
<feature type="chain" id="PRO_5042837205" evidence="4">
    <location>
        <begin position="22"/>
        <end position="1037"/>
    </location>
</feature>
<reference evidence="7" key="2">
    <citation type="submission" date="2023-05" db="EMBL/GenBank/DDBJ databases">
        <authorList>
            <consortium name="Lawrence Berkeley National Laboratory"/>
            <person name="Steindorff A."/>
            <person name="Hensen N."/>
            <person name="Bonometti L."/>
            <person name="Westerberg I."/>
            <person name="Brannstrom I.O."/>
            <person name="Guillou S."/>
            <person name="Cros-Aarteil S."/>
            <person name="Calhoun S."/>
            <person name="Haridas S."/>
            <person name="Kuo A."/>
            <person name="Mondo S."/>
            <person name="Pangilinan J."/>
            <person name="Riley R."/>
            <person name="Labutti K."/>
            <person name="Andreopoulos B."/>
            <person name="Lipzen A."/>
            <person name="Chen C."/>
            <person name="Yanf M."/>
            <person name="Daum C."/>
            <person name="Ng V."/>
            <person name="Clum A."/>
            <person name="Ohm R."/>
            <person name="Martin F."/>
            <person name="Silar P."/>
            <person name="Natvig D."/>
            <person name="Lalanne C."/>
            <person name="Gautier V."/>
            <person name="Ament-Velasquez S.L."/>
            <person name="Kruys A."/>
            <person name="Hutchinson M.I."/>
            <person name="Powell A.J."/>
            <person name="Barry K."/>
            <person name="Miller A.N."/>
            <person name="Grigoriev I.V."/>
            <person name="Debuchy R."/>
            <person name="Gladieux P."/>
            <person name="Thoren M.H."/>
            <person name="Johannesson H."/>
        </authorList>
    </citation>
    <scope>NUCLEOTIDE SEQUENCE</scope>
    <source>
        <strain evidence="7">PSN293</strain>
    </source>
</reference>
<feature type="domain" description="WSC" evidence="6">
    <location>
        <begin position="834"/>
        <end position="926"/>
    </location>
</feature>
<dbReference type="Proteomes" id="UP001301769">
    <property type="component" value="Unassembled WGS sequence"/>
</dbReference>
<evidence type="ECO:0000256" key="1">
    <source>
        <dbReference type="ARBA" id="ARBA00022737"/>
    </source>
</evidence>
<sequence length="1037" mass="107904">MRTGVPVFAGLLALAARGGRADPTWPAPTDEMEEILYQLQGFKGRLFNDQITPCNNEAAGPGRVTASEWLRIGFHDMATRNRFSDVGGLDGSIQFEVNNSENTGPGHNTTLKWFSNFLSARSSLADLIAAGVYASVRGCGGPIVPVRGGRVDAAAAGPIGVPQPENSVVSFRNAFDRMGFSSEEMIQVTACGHTLGGVHREEFPGLVPEGMGVNGQIGLDSTVAGFDNKIVTEYLDGTSQNVLVRPVAGTAFANQRNSDFKVFNSDFNVTMNTMTAATAFNNICATVLQKMIDTVPSAVTLSDPIAPYTIKPVDMQLTLNPGGTSMFLSGYIRLRTTNIPIATVRDLTFTWKDRAGGNNCGSGSCSRTFTHQGGSTGFDDTFVFYPIEITMPASSGISQFTVRLNMNDGSSQTFDNNGNAYPLSDGVILQKPQSCLAQSTGAVTVTALVRNDITETPDLFVSYPEPRPASDRNPVPALKSTTIAMTKGACVGVYTFYSASYTIPGGRSFNARLTVTAGSETDDFNKAADITGTCVAFTGSATCTTNTTPSSVSSSVGASSTRTSTSTARTSTSTTGTPTPSIPQTLGGYRFVSCWTEGTGVRALGGAAYAYDGMTLESCMGNCTGFDYWGTEYGRECYCGNSLASSSQSAPVGDCNMLCAGNPLQYCGAGNRIVLTSTVSTTSTTSTSTSSSAAATGTLARKPVVGAYTLVGCQTEATGARALSANSYAADTMTLESCATFCSGYTYFGTEYGRECYCGNALNAGSIPAAQSDCSMVCAGNPFEYCGAGNRLELYKLTVAVSSSSSSLSSSSSSSTSSTAAATSTLAHRPTISPFTLAGCYTEGVGSRALSEKSYASGTSMTLQSCATFCSGYKYFGTEYGSECYCGNVLHSTSTNVTLAECSMPCSGNPFQYCGAGNRLELYVNPSWTSGGVTGPSHPATVAGGWGFYNCMTEGTSGRALAAKAYAAADMTLDACAAFCTGYTYFGTEYASECYCGNSFAAGSVPAGAVGECGMTCSGNGNQYCGAGNRLSVYSHA</sequence>
<dbReference type="FunFam" id="1.10.520.10:FF:000020">
    <property type="entry name" value="Peroxisomal ascorbate peroxidase"/>
    <property type="match status" value="1"/>
</dbReference>
<evidence type="ECO:0000256" key="2">
    <source>
        <dbReference type="RuleBase" id="RU004241"/>
    </source>
</evidence>
<organism evidence="7 8">
    <name type="scientific">Rhypophila decipiens</name>
    <dbReference type="NCBI Taxonomy" id="261697"/>
    <lineage>
        <taxon>Eukaryota</taxon>
        <taxon>Fungi</taxon>
        <taxon>Dikarya</taxon>
        <taxon>Ascomycota</taxon>
        <taxon>Pezizomycotina</taxon>
        <taxon>Sordariomycetes</taxon>
        <taxon>Sordariomycetidae</taxon>
        <taxon>Sordariales</taxon>
        <taxon>Naviculisporaceae</taxon>
        <taxon>Rhypophila</taxon>
    </lineage>
</organism>
<keyword evidence="8" id="KW-1185">Reference proteome</keyword>
<dbReference type="PANTHER" id="PTHR45964">
    <property type="entry name" value="WSCD FAMILY MEMBER CG9164"/>
    <property type="match status" value="1"/>
</dbReference>
<reference evidence="7" key="1">
    <citation type="journal article" date="2023" name="Mol. Phylogenet. Evol.">
        <title>Genome-scale phylogeny and comparative genomics of the fungal order Sordariales.</title>
        <authorList>
            <person name="Hensen N."/>
            <person name="Bonometti L."/>
            <person name="Westerberg I."/>
            <person name="Brannstrom I.O."/>
            <person name="Guillou S."/>
            <person name="Cros-Aarteil S."/>
            <person name="Calhoun S."/>
            <person name="Haridas S."/>
            <person name="Kuo A."/>
            <person name="Mondo S."/>
            <person name="Pangilinan J."/>
            <person name="Riley R."/>
            <person name="LaButti K."/>
            <person name="Andreopoulos B."/>
            <person name="Lipzen A."/>
            <person name="Chen C."/>
            <person name="Yan M."/>
            <person name="Daum C."/>
            <person name="Ng V."/>
            <person name="Clum A."/>
            <person name="Steindorff A."/>
            <person name="Ohm R.A."/>
            <person name="Martin F."/>
            <person name="Silar P."/>
            <person name="Natvig D.O."/>
            <person name="Lalanne C."/>
            <person name="Gautier V."/>
            <person name="Ament-Velasquez S.L."/>
            <person name="Kruys A."/>
            <person name="Hutchinson M.I."/>
            <person name="Powell A.J."/>
            <person name="Barry K."/>
            <person name="Miller A.N."/>
            <person name="Grigoriev I.V."/>
            <person name="Debuchy R."/>
            <person name="Gladieux P."/>
            <person name="Hiltunen Thoren M."/>
            <person name="Johannesson H."/>
        </authorList>
    </citation>
    <scope>NUCLEOTIDE SEQUENCE</scope>
    <source>
        <strain evidence="7">PSN293</strain>
    </source>
</reference>
<dbReference type="PROSITE" id="PS50873">
    <property type="entry name" value="PEROXIDASE_4"/>
    <property type="match status" value="1"/>
</dbReference>